<keyword evidence="3" id="KW-0408">Iron</keyword>
<evidence type="ECO:0000313" key="5">
    <source>
        <dbReference type="EMBL" id="MFF5296708.1"/>
    </source>
</evidence>
<dbReference type="Proteomes" id="UP001602245">
    <property type="component" value="Unassembled WGS sequence"/>
</dbReference>
<sequence length="301" mass="33422">MSLHMLLGAEAATALLTRWPDSPFTLDLPDTSPIGRAINTQTIRGFLDAGCAPSGYVNVFYKGEGLHPARFTADDRVAPASVPLLLDQGCTIQLRELNRWHPPLSAICAGIQAETGCPGYVTAFITPPATQGLDYHWDQYLGIVVQLEGSKTWELFRPKVDAPHRDHGMSTNLWQDDWVHQWQQAGPDMTVELTAGRVLVLPRGWVHNPHARNATEASVHLTFVLKERSPLWVAERLIASAINDPRFRAIITPADLAAERLPETVKDVRALMLDYLDHLDVDELARALRHATEKETSHATL</sequence>
<dbReference type="RefSeq" id="WP_040433392.1">
    <property type="nucleotide sequence ID" value="NZ_JBIAZU010000009.1"/>
</dbReference>
<evidence type="ECO:0000256" key="1">
    <source>
        <dbReference type="ARBA" id="ARBA00001954"/>
    </source>
</evidence>
<dbReference type="InterPro" id="IPR039994">
    <property type="entry name" value="NO66-like"/>
</dbReference>
<organism evidence="5 6">
    <name type="scientific">Paractinoplanes globisporus</name>
    <dbReference type="NCBI Taxonomy" id="113565"/>
    <lineage>
        <taxon>Bacteria</taxon>
        <taxon>Bacillati</taxon>
        <taxon>Actinomycetota</taxon>
        <taxon>Actinomycetes</taxon>
        <taxon>Micromonosporales</taxon>
        <taxon>Micromonosporaceae</taxon>
        <taxon>Paractinoplanes</taxon>
    </lineage>
</organism>
<dbReference type="InterPro" id="IPR003347">
    <property type="entry name" value="JmjC_dom"/>
</dbReference>
<evidence type="ECO:0000256" key="3">
    <source>
        <dbReference type="ARBA" id="ARBA00023004"/>
    </source>
</evidence>
<gene>
    <name evidence="5" type="ORF">ACFY35_45345</name>
</gene>
<proteinExistence type="predicted"/>
<dbReference type="SUPFAM" id="SSF51197">
    <property type="entry name" value="Clavaminate synthase-like"/>
    <property type="match status" value="1"/>
</dbReference>
<protein>
    <submittedName>
        <fullName evidence="5">JmjC domain-containing protein</fullName>
    </submittedName>
</protein>
<name>A0ABW6WUP6_9ACTN</name>
<keyword evidence="6" id="KW-1185">Reference proteome</keyword>
<comment type="caution">
    <text evidence="5">The sequence shown here is derived from an EMBL/GenBank/DDBJ whole genome shotgun (WGS) entry which is preliminary data.</text>
</comment>
<keyword evidence="2" id="KW-0479">Metal-binding</keyword>
<dbReference type="PROSITE" id="PS51184">
    <property type="entry name" value="JMJC"/>
    <property type="match status" value="1"/>
</dbReference>
<dbReference type="Gene3D" id="2.60.120.650">
    <property type="entry name" value="Cupin"/>
    <property type="match status" value="1"/>
</dbReference>
<evidence type="ECO:0000256" key="2">
    <source>
        <dbReference type="ARBA" id="ARBA00022723"/>
    </source>
</evidence>
<dbReference type="Pfam" id="PF08007">
    <property type="entry name" value="JmjC_2"/>
    <property type="match status" value="1"/>
</dbReference>
<evidence type="ECO:0000259" key="4">
    <source>
        <dbReference type="PROSITE" id="PS51184"/>
    </source>
</evidence>
<feature type="domain" description="JmjC" evidence="4">
    <location>
        <begin position="90"/>
        <end position="244"/>
    </location>
</feature>
<comment type="cofactor">
    <cofactor evidence="1">
        <name>Fe(2+)</name>
        <dbReference type="ChEBI" id="CHEBI:29033"/>
    </cofactor>
</comment>
<dbReference type="PANTHER" id="PTHR13096:SF8">
    <property type="entry name" value="RIBOSOMAL OXYGENASE 1"/>
    <property type="match status" value="1"/>
</dbReference>
<evidence type="ECO:0000313" key="6">
    <source>
        <dbReference type="Proteomes" id="UP001602245"/>
    </source>
</evidence>
<reference evidence="5 6" key="1">
    <citation type="submission" date="2024-10" db="EMBL/GenBank/DDBJ databases">
        <title>The Natural Products Discovery Center: Release of the First 8490 Sequenced Strains for Exploring Actinobacteria Biosynthetic Diversity.</title>
        <authorList>
            <person name="Kalkreuter E."/>
            <person name="Kautsar S.A."/>
            <person name="Yang D."/>
            <person name="Bader C.D."/>
            <person name="Teijaro C.N."/>
            <person name="Fluegel L."/>
            <person name="Davis C.M."/>
            <person name="Simpson J.R."/>
            <person name="Lauterbach L."/>
            <person name="Steele A.D."/>
            <person name="Gui C."/>
            <person name="Meng S."/>
            <person name="Li G."/>
            <person name="Viehrig K."/>
            <person name="Ye F."/>
            <person name="Su P."/>
            <person name="Kiefer A.F."/>
            <person name="Nichols A."/>
            <person name="Cepeda A.J."/>
            <person name="Yan W."/>
            <person name="Fan B."/>
            <person name="Jiang Y."/>
            <person name="Adhikari A."/>
            <person name="Zheng C.-J."/>
            <person name="Schuster L."/>
            <person name="Cowan T.M."/>
            <person name="Smanski M.J."/>
            <person name="Chevrette M.G."/>
            <person name="De Carvalho L.P.S."/>
            <person name="Shen B."/>
        </authorList>
    </citation>
    <scope>NUCLEOTIDE SEQUENCE [LARGE SCALE GENOMIC DNA]</scope>
    <source>
        <strain evidence="5 6">NPDC000087</strain>
    </source>
</reference>
<dbReference type="PANTHER" id="PTHR13096">
    <property type="entry name" value="MINA53 MYC INDUCED NUCLEAR ANTIGEN"/>
    <property type="match status" value="1"/>
</dbReference>
<dbReference type="EMBL" id="JBIAZU010000009">
    <property type="protein sequence ID" value="MFF5296708.1"/>
    <property type="molecule type" value="Genomic_DNA"/>
</dbReference>
<accession>A0ABW6WUP6</accession>